<dbReference type="PANTHER" id="PTHR30477">
    <property type="entry name" value="ABC-TRANSPORTER METAL-BINDING PROTEIN"/>
    <property type="match status" value="1"/>
</dbReference>
<dbReference type="GO" id="GO:0010043">
    <property type="term" value="P:response to zinc ion"/>
    <property type="evidence" value="ECO:0007669"/>
    <property type="project" value="TreeGrafter"/>
</dbReference>
<dbReference type="Pfam" id="PF00950">
    <property type="entry name" value="ABC-3"/>
    <property type="match status" value="1"/>
</dbReference>
<dbReference type="Gene3D" id="1.10.3470.10">
    <property type="entry name" value="ABC transporter involved in vitamin B12 uptake, BtuC"/>
    <property type="match status" value="1"/>
</dbReference>
<reference evidence="8" key="1">
    <citation type="journal article" date="2021" name="PeerJ">
        <title>Extensive microbial diversity within the chicken gut microbiome revealed by metagenomics and culture.</title>
        <authorList>
            <person name="Gilroy R."/>
            <person name="Ravi A."/>
            <person name="Getino M."/>
            <person name="Pursley I."/>
            <person name="Horton D.L."/>
            <person name="Alikhan N.F."/>
            <person name="Baker D."/>
            <person name="Gharbi K."/>
            <person name="Hall N."/>
            <person name="Watson M."/>
            <person name="Adriaenssens E.M."/>
            <person name="Foster-Nyarko E."/>
            <person name="Jarju S."/>
            <person name="Secka A."/>
            <person name="Antonio M."/>
            <person name="Oren A."/>
            <person name="Chaudhuri R.R."/>
            <person name="La Ragione R."/>
            <person name="Hildebrand F."/>
            <person name="Pallen M.J."/>
        </authorList>
    </citation>
    <scope>NUCLEOTIDE SEQUENCE</scope>
    <source>
        <strain evidence="8">ChiBcec16_6824</strain>
    </source>
</reference>
<feature type="transmembrane region" description="Helical" evidence="7">
    <location>
        <begin position="20"/>
        <end position="40"/>
    </location>
</feature>
<evidence type="ECO:0000256" key="3">
    <source>
        <dbReference type="ARBA" id="ARBA00022692"/>
    </source>
</evidence>
<reference evidence="8" key="2">
    <citation type="submission" date="2021-04" db="EMBL/GenBank/DDBJ databases">
        <authorList>
            <person name="Gilroy R."/>
        </authorList>
    </citation>
    <scope>NUCLEOTIDE SEQUENCE</scope>
    <source>
        <strain evidence="8">ChiBcec16_6824</strain>
    </source>
</reference>
<evidence type="ECO:0000256" key="4">
    <source>
        <dbReference type="ARBA" id="ARBA00022989"/>
    </source>
</evidence>
<dbReference type="PANTHER" id="PTHR30477:SF18">
    <property type="entry name" value="METAL TRANSPORT SYSTEM MEMBRANE PROTEIN CT_417-RELATED"/>
    <property type="match status" value="1"/>
</dbReference>
<keyword evidence="6" id="KW-0813">Transport</keyword>
<evidence type="ECO:0000256" key="7">
    <source>
        <dbReference type="SAM" id="Phobius"/>
    </source>
</evidence>
<evidence type="ECO:0000256" key="2">
    <source>
        <dbReference type="ARBA" id="ARBA00008034"/>
    </source>
</evidence>
<evidence type="ECO:0000256" key="1">
    <source>
        <dbReference type="ARBA" id="ARBA00004141"/>
    </source>
</evidence>
<dbReference type="AlphaFoldDB" id="A0A9D1Y9E0"/>
<evidence type="ECO:0000313" key="9">
    <source>
        <dbReference type="Proteomes" id="UP000823868"/>
    </source>
</evidence>
<dbReference type="GO" id="GO:0055085">
    <property type="term" value="P:transmembrane transport"/>
    <property type="evidence" value="ECO:0007669"/>
    <property type="project" value="InterPro"/>
</dbReference>
<keyword evidence="3 6" id="KW-0812">Transmembrane</keyword>
<organism evidence="8 9">
    <name type="scientific">Candidatus Flavonifractor merdigallinarum</name>
    <dbReference type="NCBI Taxonomy" id="2838589"/>
    <lineage>
        <taxon>Bacteria</taxon>
        <taxon>Bacillati</taxon>
        <taxon>Bacillota</taxon>
        <taxon>Clostridia</taxon>
        <taxon>Eubacteriales</taxon>
        <taxon>Oscillospiraceae</taxon>
        <taxon>Flavonifractor</taxon>
    </lineage>
</organism>
<dbReference type="InterPro" id="IPR037294">
    <property type="entry name" value="ABC_BtuC-like"/>
</dbReference>
<dbReference type="InterPro" id="IPR001626">
    <property type="entry name" value="ABC_TroCD"/>
</dbReference>
<evidence type="ECO:0000256" key="5">
    <source>
        <dbReference type="ARBA" id="ARBA00023136"/>
    </source>
</evidence>
<keyword evidence="4 7" id="KW-1133">Transmembrane helix</keyword>
<dbReference type="SUPFAM" id="SSF81345">
    <property type="entry name" value="ABC transporter involved in vitamin B12 uptake, BtuC"/>
    <property type="match status" value="1"/>
</dbReference>
<dbReference type="GO" id="GO:0043190">
    <property type="term" value="C:ATP-binding cassette (ABC) transporter complex"/>
    <property type="evidence" value="ECO:0007669"/>
    <property type="project" value="InterPro"/>
</dbReference>
<evidence type="ECO:0000256" key="6">
    <source>
        <dbReference type="RuleBase" id="RU003943"/>
    </source>
</evidence>
<dbReference type="EMBL" id="DXDX01000136">
    <property type="protein sequence ID" value="HIY21703.1"/>
    <property type="molecule type" value="Genomic_DNA"/>
</dbReference>
<comment type="caution">
    <text evidence="8">The sequence shown here is derived from an EMBL/GenBank/DDBJ whole genome shotgun (WGS) entry which is preliminary data.</text>
</comment>
<comment type="similarity">
    <text evidence="2 6">Belongs to the ABC-3 integral membrane protein family.</text>
</comment>
<evidence type="ECO:0000313" key="8">
    <source>
        <dbReference type="EMBL" id="HIY21703.1"/>
    </source>
</evidence>
<accession>A0A9D1Y9E0</accession>
<feature type="transmembrane region" description="Helical" evidence="7">
    <location>
        <begin position="106"/>
        <end position="127"/>
    </location>
</feature>
<name>A0A9D1Y9E0_9FIRM</name>
<sequence length="282" mass="30265">MELWYQLVSLLPFDWAVPGTMLFMKNALLAILVISPLFGLLSTMVVESRMSFFSDALGHSAFTGIAIGTLLGLVDPLWCAVLFAVVFALLFTYVRRHTHMASDTVIGVFSSTAVALGIFIATLGGGSFTKYNALLIGDILSVEPGKIALLFAILVVVLGLWVCAFNHLMLASVHPALADSRGIRVFWQEALFCCAIAVVVTVSMTWVGLLVINSLLVLPGAAARNLARNLRQYHALSIAGGLVCGVAGLLTSYYVGSSTGACITLYLALWFAVTFLLRKGRQ</sequence>
<dbReference type="Proteomes" id="UP000823868">
    <property type="component" value="Unassembled WGS sequence"/>
</dbReference>
<proteinExistence type="inferred from homology"/>
<protein>
    <submittedName>
        <fullName evidence="8">Metal ABC transporter permease</fullName>
    </submittedName>
</protein>
<feature type="transmembrane region" description="Helical" evidence="7">
    <location>
        <begin position="261"/>
        <end position="277"/>
    </location>
</feature>
<feature type="transmembrane region" description="Helical" evidence="7">
    <location>
        <begin position="77"/>
        <end position="94"/>
    </location>
</feature>
<feature type="transmembrane region" description="Helical" evidence="7">
    <location>
        <begin position="147"/>
        <end position="170"/>
    </location>
</feature>
<gene>
    <name evidence="8" type="ORF">H9841_07385</name>
</gene>
<keyword evidence="5 7" id="KW-0472">Membrane</keyword>
<comment type="subcellular location">
    <subcellularLocation>
        <location evidence="6">Cell membrane</location>
        <topology evidence="6">Multi-pass membrane protein</topology>
    </subcellularLocation>
    <subcellularLocation>
        <location evidence="1">Membrane</location>
        <topology evidence="1">Multi-pass membrane protein</topology>
    </subcellularLocation>
</comment>